<accession>A0AAE0LQ01</accession>
<keyword evidence="10" id="KW-0233">DNA recombination</keyword>
<evidence type="ECO:0000256" key="3">
    <source>
        <dbReference type="ARBA" id="ARBA00005313"/>
    </source>
</evidence>
<feature type="compositionally biased region" description="Polar residues" evidence="14">
    <location>
        <begin position="192"/>
        <end position="207"/>
    </location>
</feature>
<evidence type="ECO:0000256" key="11">
    <source>
        <dbReference type="ARBA" id="ARBA00023204"/>
    </source>
</evidence>
<dbReference type="GO" id="GO:0048476">
    <property type="term" value="C:Holliday junction resolvase complex"/>
    <property type="evidence" value="ECO:0007669"/>
    <property type="project" value="InterPro"/>
</dbReference>
<evidence type="ECO:0000256" key="10">
    <source>
        <dbReference type="ARBA" id="ARBA00023172"/>
    </source>
</evidence>
<protein>
    <submittedName>
        <fullName evidence="16">ERCC4 domain-containing protein</fullName>
    </submittedName>
</protein>
<dbReference type="GO" id="GO:0031297">
    <property type="term" value="P:replication fork processing"/>
    <property type="evidence" value="ECO:0007669"/>
    <property type="project" value="TreeGrafter"/>
</dbReference>
<evidence type="ECO:0000256" key="4">
    <source>
        <dbReference type="ARBA" id="ARBA00022722"/>
    </source>
</evidence>
<keyword evidence="17" id="KW-1185">Reference proteome</keyword>
<keyword evidence="6" id="KW-0255">Endonuclease</keyword>
<keyword evidence="8" id="KW-0378">Hydrolase</keyword>
<gene>
    <name evidence="16" type="ORF">B0H64DRAFT_208821</name>
</gene>
<dbReference type="RefSeq" id="XP_062656752.1">
    <property type="nucleotide sequence ID" value="XM_062799383.1"/>
</dbReference>
<proteinExistence type="inferred from homology"/>
<keyword evidence="11" id="KW-0234">DNA repair</keyword>
<dbReference type="GeneID" id="87836331"/>
<comment type="cofactor">
    <cofactor evidence="1">
        <name>Mg(2+)</name>
        <dbReference type="ChEBI" id="CHEBI:18420"/>
    </cofactor>
</comment>
<dbReference type="Gene3D" id="1.10.150.670">
    <property type="entry name" value="Crossover junction endonuclease EME1, DNA-binding domain"/>
    <property type="match status" value="1"/>
</dbReference>
<evidence type="ECO:0000256" key="9">
    <source>
        <dbReference type="ARBA" id="ARBA00022842"/>
    </source>
</evidence>
<evidence type="ECO:0000256" key="14">
    <source>
        <dbReference type="SAM" id="MobiDB-lite"/>
    </source>
</evidence>
<feature type="compositionally biased region" description="Low complexity" evidence="14">
    <location>
        <begin position="50"/>
        <end position="65"/>
    </location>
</feature>
<evidence type="ECO:0000256" key="6">
    <source>
        <dbReference type="ARBA" id="ARBA00022759"/>
    </source>
</evidence>
<dbReference type="AlphaFoldDB" id="A0AAE0LQ01"/>
<dbReference type="Proteomes" id="UP001278766">
    <property type="component" value="Unassembled WGS sequence"/>
</dbReference>
<name>A0AAE0LQ01_9PEZI</name>
<evidence type="ECO:0000256" key="12">
    <source>
        <dbReference type="ARBA" id="ARBA00023242"/>
    </source>
</evidence>
<feature type="region of interest" description="Disordered" evidence="14">
    <location>
        <begin position="304"/>
        <end position="368"/>
    </location>
</feature>
<dbReference type="InterPro" id="IPR047521">
    <property type="entry name" value="XPF_nuclease_EME1_ascomycetes"/>
</dbReference>
<dbReference type="GO" id="GO:0000712">
    <property type="term" value="P:resolution of meiotic recombination intermediates"/>
    <property type="evidence" value="ECO:0007669"/>
    <property type="project" value="TreeGrafter"/>
</dbReference>
<dbReference type="GO" id="GO:0003677">
    <property type="term" value="F:DNA binding"/>
    <property type="evidence" value="ECO:0007669"/>
    <property type="project" value="InterPro"/>
</dbReference>
<evidence type="ECO:0000256" key="5">
    <source>
        <dbReference type="ARBA" id="ARBA00022723"/>
    </source>
</evidence>
<dbReference type="FunFam" id="1.10.150.670:FF:000004">
    <property type="entry name" value="Crossover junction endonuclease EME1"/>
    <property type="match status" value="1"/>
</dbReference>
<comment type="similarity">
    <text evidence="3">Belongs to the EME1/MMS4 family.</text>
</comment>
<dbReference type="CDD" id="cd20085">
    <property type="entry name" value="XPF_nuclease_Mms4"/>
    <property type="match status" value="1"/>
</dbReference>
<keyword evidence="9" id="KW-0460">Magnesium</keyword>
<keyword evidence="5" id="KW-0479">Metal-binding</keyword>
<organism evidence="16 17">
    <name type="scientific">Chaetomium fimeti</name>
    <dbReference type="NCBI Taxonomy" id="1854472"/>
    <lineage>
        <taxon>Eukaryota</taxon>
        <taxon>Fungi</taxon>
        <taxon>Dikarya</taxon>
        <taxon>Ascomycota</taxon>
        <taxon>Pezizomycotina</taxon>
        <taxon>Sordariomycetes</taxon>
        <taxon>Sordariomycetidae</taxon>
        <taxon>Sordariales</taxon>
        <taxon>Chaetomiaceae</taxon>
        <taxon>Chaetomium</taxon>
    </lineage>
</organism>
<evidence type="ECO:0000256" key="2">
    <source>
        <dbReference type="ARBA" id="ARBA00004123"/>
    </source>
</evidence>
<dbReference type="GO" id="GO:0008821">
    <property type="term" value="F:crossover junction DNA endonuclease activity"/>
    <property type="evidence" value="ECO:0007669"/>
    <property type="project" value="TreeGrafter"/>
</dbReference>
<reference evidence="16" key="2">
    <citation type="submission" date="2023-06" db="EMBL/GenBank/DDBJ databases">
        <authorList>
            <consortium name="Lawrence Berkeley National Laboratory"/>
            <person name="Haridas S."/>
            <person name="Hensen N."/>
            <person name="Bonometti L."/>
            <person name="Westerberg I."/>
            <person name="Brannstrom I.O."/>
            <person name="Guillou S."/>
            <person name="Cros-Aarteil S."/>
            <person name="Calhoun S."/>
            <person name="Kuo A."/>
            <person name="Mondo S."/>
            <person name="Pangilinan J."/>
            <person name="Riley R."/>
            <person name="Labutti K."/>
            <person name="Andreopoulos B."/>
            <person name="Lipzen A."/>
            <person name="Chen C."/>
            <person name="Yanf M."/>
            <person name="Daum C."/>
            <person name="Ng V."/>
            <person name="Clum A."/>
            <person name="Steindorff A."/>
            <person name="Ohm R."/>
            <person name="Martin F."/>
            <person name="Silar P."/>
            <person name="Natvig D."/>
            <person name="Lalanne C."/>
            <person name="Gautier V."/>
            <person name="Ament-Velasquez S.L."/>
            <person name="Kruys A."/>
            <person name="Hutchinson M.I."/>
            <person name="Powell A.J."/>
            <person name="Barry K."/>
            <person name="Miller A.N."/>
            <person name="Grigoriev I.V."/>
            <person name="Debuchy R."/>
            <person name="Gladieux P."/>
            <person name="Thoren M.H."/>
            <person name="Johannesson H."/>
        </authorList>
    </citation>
    <scope>NUCLEOTIDE SEQUENCE</scope>
    <source>
        <strain evidence="16">CBS 168.71</strain>
    </source>
</reference>
<evidence type="ECO:0000256" key="8">
    <source>
        <dbReference type="ARBA" id="ARBA00022801"/>
    </source>
</evidence>
<comment type="subcellular location">
    <subcellularLocation>
        <location evidence="2">Nucleus</location>
    </subcellularLocation>
</comment>
<evidence type="ECO:0000313" key="17">
    <source>
        <dbReference type="Proteomes" id="UP001278766"/>
    </source>
</evidence>
<dbReference type="GO" id="GO:0046872">
    <property type="term" value="F:metal ion binding"/>
    <property type="evidence" value="ECO:0007669"/>
    <property type="project" value="UniProtKB-KW"/>
</dbReference>
<dbReference type="PANTHER" id="PTHR21077">
    <property type="entry name" value="EME1 PROTEIN"/>
    <property type="match status" value="1"/>
</dbReference>
<dbReference type="InterPro" id="IPR042530">
    <property type="entry name" value="EME1/EME2_C"/>
</dbReference>
<feature type="domain" description="ERCC4" evidence="15">
    <location>
        <begin position="399"/>
        <end position="666"/>
    </location>
</feature>
<evidence type="ECO:0000256" key="7">
    <source>
        <dbReference type="ARBA" id="ARBA00022763"/>
    </source>
</evidence>
<dbReference type="GO" id="GO:0005634">
    <property type="term" value="C:nucleus"/>
    <property type="evidence" value="ECO:0007669"/>
    <property type="project" value="UniProtKB-SubCell"/>
</dbReference>
<dbReference type="InterPro" id="IPR006166">
    <property type="entry name" value="ERCC4_domain"/>
</dbReference>
<keyword evidence="13" id="KW-0469">Meiosis</keyword>
<dbReference type="GO" id="GO:0031573">
    <property type="term" value="P:mitotic intra-S DNA damage checkpoint signaling"/>
    <property type="evidence" value="ECO:0007669"/>
    <property type="project" value="TreeGrafter"/>
</dbReference>
<dbReference type="GO" id="GO:0006302">
    <property type="term" value="P:double-strand break repair"/>
    <property type="evidence" value="ECO:0007669"/>
    <property type="project" value="TreeGrafter"/>
</dbReference>
<evidence type="ECO:0000256" key="1">
    <source>
        <dbReference type="ARBA" id="ARBA00001946"/>
    </source>
</evidence>
<dbReference type="InterPro" id="IPR033310">
    <property type="entry name" value="Mms4/EME1/EME2"/>
</dbReference>
<feature type="compositionally biased region" description="Basic and acidic residues" evidence="14">
    <location>
        <begin position="340"/>
        <end position="368"/>
    </location>
</feature>
<evidence type="ECO:0000259" key="15">
    <source>
        <dbReference type="SMART" id="SM00891"/>
    </source>
</evidence>
<dbReference type="PANTHER" id="PTHR21077:SF5">
    <property type="entry name" value="CROSSOVER JUNCTION ENDONUCLEASE MMS4"/>
    <property type="match status" value="1"/>
</dbReference>
<keyword evidence="4" id="KW-0540">Nuclease</keyword>
<sequence length="713" mass="78927">MPEVISLLSSSEAGSPPRPKARQPSPSRGRVTKTTAFSSDDLFAPLPPARQTTNTNISRTNSRPTARPATDDVLLISDDEVTPFEDVHEQEGRFNNGPASKRRRLDGPDTHISDIGSPPNPAATRAPLQVSRPRRPGPSDLPSLNGKRPVPRRDWLDDDPFASSSPQVAEQPPPRVGNHAPTLPSSYLGDNPTVSSPAQQRGPQPTKASDRLLSIDDIDPFASSSPARISGPAKSAQSEAAWDPISSSAPLRVAADNERWSTSRGFRRTQSEVITLDDSENEFAAQSLSDDDLPDITDLAALKRKVATPYNPPPASNTTKPSRKSKSAGPRIDPVQTKKSSLEKAKEKEEKVAAREAEKERKRLEKERAREERVQEKVRAAALAEVNKIRTDKKVAAPEMIVDLPTTLDESVKLQAATLLRDLDVHSAPWSSPVENVVKWRRKVSSRYNDELGHWEPVPERIDREKYAMVVVPAAQFVGLVLGEEDASLESHVLRMKRHFPNDTIIYLVEGLSLWLRKNRNARNSQYVSAVRNGLEPPPEPSNTQQQRKRKNANPQTYIDEEVVETALLQLQVLHSVLIHHTIVPLETARWIAVFTQHISTVPYRRQRDEANDAGFCMETGQVRTGDGPRDTYVRMLQEISRVTAPIAYGIAAEFGAVPKLVKGLEEGGPLRLEKVRKSVNKEGEVSERTVGQAVSRRVCKIFLGRDETSTDI</sequence>
<dbReference type="EMBL" id="JAUEPN010000006">
    <property type="protein sequence ID" value="KAK3293238.1"/>
    <property type="molecule type" value="Genomic_DNA"/>
</dbReference>
<evidence type="ECO:0000256" key="13">
    <source>
        <dbReference type="ARBA" id="ARBA00023254"/>
    </source>
</evidence>
<keyword evidence="7" id="KW-0227">DNA damage</keyword>
<feature type="region of interest" description="Disordered" evidence="14">
    <location>
        <begin position="1"/>
        <end position="265"/>
    </location>
</feature>
<comment type="caution">
    <text evidence="16">The sequence shown here is derived from an EMBL/GenBank/DDBJ whole genome shotgun (WGS) entry which is preliminary data.</text>
</comment>
<reference evidence="16" key="1">
    <citation type="journal article" date="2023" name="Mol. Phylogenet. Evol.">
        <title>Genome-scale phylogeny and comparative genomics of the fungal order Sordariales.</title>
        <authorList>
            <person name="Hensen N."/>
            <person name="Bonometti L."/>
            <person name="Westerberg I."/>
            <person name="Brannstrom I.O."/>
            <person name="Guillou S."/>
            <person name="Cros-Aarteil S."/>
            <person name="Calhoun S."/>
            <person name="Haridas S."/>
            <person name="Kuo A."/>
            <person name="Mondo S."/>
            <person name="Pangilinan J."/>
            <person name="Riley R."/>
            <person name="LaButti K."/>
            <person name="Andreopoulos B."/>
            <person name="Lipzen A."/>
            <person name="Chen C."/>
            <person name="Yan M."/>
            <person name="Daum C."/>
            <person name="Ng V."/>
            <person name="Clum A."/>
            <person name="Steindorff A."/>
            <person name="Ohm R.A."/>
            <person name="Martin F."/>
            <person name="Silar P."/>
            <person name="Natvig D.O."/>
            <person name="Lalanne C."/>
            <person name="Gautier V."/>
            <person name="Ament-Velasquez S.L."/>
            <person name="Kruys A."/>
            <person name="Hutchinson M.I."/>
            <person name="Powell A.J."/>
            <person name="Barry K."/>
            <person name="Miller A.N."/>
            <person name="Grigoriev I.V."/>
            <person name="Debuchy R."/>
            <person name="Gladieux P."/>
            <person name="Hiltunen Thoren M."/>
            <person name="Johannesson H."/>
        </authorList>
    </citation>
    <scope>NUCLEOTIDE SEQUENCE</scope>
    <source>
        <strain evidence="16">CBS 168.71</strain>
    </source>
</reference>
<feature type="region of interest" description="Disordered" evidence="14">
    <location>
        <begin position="530"/>
        <end position="554"/>
    </location>
</feature>
<dbReference type="Gene3D" id="3.40.50.10130">
    <property type="match status" value="1"/>
</dbReference>
<dbReference type="Pfam" id="PF02732">
    <property type="entry name" value="ERCC4"/>
    <property type="match status" value="1"/>
</dbReference>
<dbReference type="SMART" id="SM00891">
    <property type="entry name" value="ERCC4"/>
    <property type="match status" value="1"/>
</dbReference>
<evidence type="ECO:0000313" key="16">
    <source>
        <dbReference type="EMBL" id="KAK3293238.1"/>
    </source>
</evidence>
<keyword evidence="12" id="KW-0539">Nucleus</keyword>